<proteinExistence type="predicted"/>
<evidence type="ECO:0000313" key="2">
    <source>
        <dbReference type="Proteomes" id="UP000034589"/>
    </source>
</evidence>
<sequence length="66" mass="7295">MRGFDSRPDLTSSLLRIVQVGDAEVVELVDTRDLSPLDLKRRAGSSPALGTYFKEAFFDVKSLNPP</sequence>
<evidence type="ECO:0000313" key="1">
    <source>
        <dbReference type="EMBL" id="KKW06340.1"/>
    </source>
</evidence>
<dbReference type="EMBL" id="LCPV01000039">
    <property type="protein sequence ID" value="KKW06340.1"/>
    <property type="molecule type" value="Genomic_DNA"/>
</dbReference>
<reference evidence="1 2" key="1">
    <citation type="journal article" date="2015" name="Nature">
        <title>rRNA introns, odd ribosomes, and small enigmatic genomes across a large radiation of phyla.</title>
        <authorList>
            <person name="Brown C.T."/>
            <person name="Hug L.A."/>
            <person name="Thomas B.C."/>
            <person name="Sharon I."/>
            <person name="Castelle C.J."/>
            <person name="Singh A."/>
            <person name="Wilkins M.J."/>
            <person name="Williams K.H."/>
            <person name="Banfield J.F."/>
        </authorList>
    </citation>
    <scope>NUCLEOTIDE SEQUENCE [LARGE SCALE GENOMIC DNA]</scope>
</reference>
<name>A0A0G1VJC9_9BACT</name>
<accession>A0A0G1VJC9</accession>
<dbReference type="Proteomes" id="UP000034589">
    <property type="component" value="Unassembled WGS sequence"/>
</dbReference>
<gene>
    <name evidence="1" type="ORF">UY39_C0039G0002</name>
</gene>
<comment type="caution">
    <text evidence="1">The sequence shown here is derived from an EMBL/GenBank/DDBJ whole genome shotgun (WGS) entry which is preliminary data.</text>
</comment>
<organism evidence="1 2">
    <name type="scientific">Candidatus Kaiserbacteria bacterium GW2011_GWC2_49_12</name>
    <dbReference type="NCBI Taxonomy" id="1618675"/>
    <lineage>
        <taxon>Bacteria</taxon>
        <taxon>Candidatus Kaiseribacteriota</taxon>
    </lineage>
</organism>
<protein>
    <submittedName>
        <fullName evidence="1">Uncharacterized protein</fullName>
    </submittedName>
</protein>
<dbReference type="AlphaFoldDB" id="A0A0G1VJC9"/>